<protein>
    <submittedName>
        <fullName evidence="1">Uncharacterized protein</fullName>
    </submittedName>
</protein>
<name>A0A9P0VTM5_ACAOB</name>
<gene>
    <name evidence="1" type="ORF">ACAOBT_LOCUS37190</name>
</gene>
<dbReference type="EMBL" id="CAKOFQ010010298">
    <property type="protein sequence ID" value="CAH2019490.1"/>
    <property type="molecule type" value="Genomic_DNA"/>
</dbReference>
<accession>A0A9P0VTM5</accession>
<evidence type="ECO:0000313" key="1">
    <source>
        <dbReference type="EMBL" id="CAH2019490.1"/>
    </source>
</evidence>
<proteinExistence type="predicted"/>
<dbReference type="Proteomes" id="UP001152888">
    <property type="component" value="Unassembled WGS sequence"/>
</dbReference>
<dbReference type="AlphaFoldDB" id="A0A9P0VTM5"/>
<comment type="caution">
    <text evidence="1">The sequence shown here is derived from an EMBL/GenBank/DDBJ whole genome shotgun (WGS) entry which is preliminary data.</text>
</comment>
<dbReference type="OrthoDB" id="6621676at2759"/>
<evidence type="ECO:0000313" key="2">
    <source>
        <dbReference type="Proteomes" id="UP001152888"/>
    </source>
</evidence>
<keyword evidence="2" id="KW-1185">Reference proteome</keyword>
<organism evidence="1 2">
    <name type="scientific">Acanthoscelides obtectus</name>
    <name type="common">Bean weevil</name>
    <name type="synonym">Bruchus obtectus</name>
    <dbReference type="NCBI Taxonomy" id="200917"/>
    <lineage>
        <taxon>Eukaryota</taxon>
        <taxon>Metazoa</taxon>
        <taxon>Ecdysozoa</taxon>
        <taxon>Arthropoda</taxon>
        <taxon>Hexapoda</taxon>
        <taxon>Insecta</taxon>
        <taxon>Pterygota</taxon>
        <taxon>Neoptera</taxon>
        <taxon>Endopterygota</taxon>
        <taxon>Coleoptera</taxon>
        <taxon>Polyphaga</taxon>
        <taxon>Cucujiformia</taxon>
        <taxon>Chrysomeloidea</taxon>
        <taxon>Chrysomelidae</taxon>
        <taxon>Bruchinae</taxon>
        <taxon>Bruchini</taxon>
        <taxon>Acanthoscelides</taxon>
    </lineage>
</organism>
<sequence length="192" mass="21674">MPKEKKSLYTRKYRVAWESDAELKGWIGPVLADETKSLCKICKCTLAAHKKDLLLHGKNSKYSLIIDEHCSRFHKNAMRYDKYFSKKQTKIVTTFYKLIEIEKGDAITISAAVTKQLELDGLKLGNLIGIGVDGANVMSCPVWYKDNKDNLVASCGEHSERSIAEDPAVLISKCVGDPEFNRTKFDESMYSL</sequence>
<reference evidence="1" key="1">
    <citation type="submission" date="2022-03" db="EMBL/GenBank/DDBJ databases">
        <authorList>
            <person name="Sayadi A."/>
        </authorList>
    </citation>
    <scope>NUCLEOTIDE SEQUENCE</scope>
</reference>